<evidence type="ECO:0000313" key="1">
    <source>
        <dbReference type="EMBL" id="CAH2351791.1"/>
    </source>
</evidence>
<dbReference type="AlphaFoldDB" id="A0A9P0QN41"/>
<evidence type="ECO:0000313" key="2">
    <source>
        <dbReference type="Proteomes" id="UP000837801"/>
    </source>
</evidence>
<dbReference type="Proteomes" id="UP000837801">
    <property type="component" value="Unassembled WGS sequence"/>
</dbReference>
<dbReference type="EMBL" id="CAKXYY010000004">
    <property type="protein sequence ID" value="CAH2351791.1"/>
    <property type="molecule type" value="Genomic_DNA"/>
</dbReference>
<proteinExistence type="predicted"/>
<protein>
    <submittedName>
        <fullName evidence="1">Uncharacterized protein</fullName>
    </submittedName>
</protein>
<reference evidence="1" key="1">
    <citation type="submission" date="2022-03" db="EMBL/GenBank/DDBJ databases">
        <authorList>
            <person name="Legras J.-L."/>
            <person name="Devillers H."/>
            <person name="Grondin C."/>
        </authorList>
    </citation>
    <scope>NUCLEOTIDE SEQUENCE</scope>
    <source>
        <strain evidence="1">CLIB 1423</strain>
    </source>
</reference>
<comment type="caution">
    <text evidence="1">The sequence shown here is derived from an EMBL/GenBank/DDBJ whole genome shotgun (WGS) entry which is preliminary data.</text>
</comment>
<name>A0A9P0QN41_9ASCO</name>
<organism evidence="1 2">
    <name type="scientific">[Candida] railenensis</name>
    <dbReference type="NCBI Taxonomy" id="45579"/>
    <lineage>
        <taxon>Eukaryota</taxon>
        <taxon>Fungi</taxon>
        <taxon>Dikarya</taxon>
        <taxon>Ascomycota</taxon>
        <taxon>Saccharomycotina</taxon>
        <taxon>Pichiomycetes</taxon>
        <taxon>Debaryomycetaceae</taxon>
        <taxon>Kurtzmaniella</taxon>
    </lineage>
</organism>
<gene>
    <name evidence="1" type="ORF">CLIB1423_04S06040</name>
</gene>
<sequence length="138" mass="15845">MKFDDRKHCNAGSNLKLLSRMSLFKVLRKFSVAYARSLIYCDVTDQFLIFHISSVGIMIGTGLAHGRLRSLNEKYELLAKRKPYPHEKTNLPCHMNISYNSTEDGFHGVVPYSPYPFHILITLEFIAHLCLNPELLCI</sequence>
<accession>A0A9P0QN41</accession>
<keyword evidence="2" id="KW-1185">Reference proteome</keyword>